<feature type="region of interest" description="Disordered" evidence="1">
    <location>
        <begin position="539"/>
        <end position="574"/>
    </location>
</feature>
<feature type="compositionally biased region" description="Low complexity" evidence="1">
    <location>
        <begin position="486"/>
        <end position="501"/>
    </location>
</feature>
<evidence type="ECO:0008006" key="4">
    <source>
        <dbReference type="Google" id="ProtNLM"/>
    </source>
</evidence>
<dbReference type="EMBL" id="JAACJO010000004">
    <property type="protein sequence ID" value="KAF5359834.1"/>
    <property type="molecule type" value="Genomic_DNA"/>
</dbReference>
<name>A0A8H5G7I7_9AGAR</name>
<dbReference type="Proteomes" id="UP000559027">
    <property type="component" value="Unassembled WGS sequence"/>
</dbReference>
<feature type="compositionally biased region" description="Low complexity" evidence="1">
    <location>
        <begin position="314"/>
        <end position="344"/>
    </location>
</feature>
<reference evidence="2 3" key="1">
    <citation type="journal article" date="2020" name="ISME J.">
        <title>Uncovering the hidden diversity of litter-decomposition mechanisms in mushroom-forming fungi.</title>
        <authorList>
            <person name="Floudas D."/>
            <person name="Bentzer J."/>
            <person name="Ahren D."/>
            <person name="Johansson T."/>
            <person name="Persson P."/>
            <person name="Tunlid A."/>
        </authorList>
    </citation>
    <scope>NUCLEOTIDE SEQUENCE [LARGE SCALE GENOMIC DNA]</scope>
    <source>
        <strain evidence="2 3">CBS 146.42</strain>
    </source>
</reference>
<feature type="compositionally biased region" description="Polar residues" evidence="1">
    <location>
        <begin position="65"/>
        <end position="84"/>
    </location>
</feature>
<feature type="compositionally biased region" description="Basic residues" evidence="1">
    <location>
        <begin position="109"/>
        <end position="124"/>
    </location>
</feature>
<evidence type="ECO:0000256" key="1">
    <source>
        <dbReference type="SAM" id="MobiDB-lite"/>
    </source>
</evidence>
<comment type="caution">
    <text evidence="2">The sequence shown here is derived from an EMBL/GenBank/DDBJ whole genome shotgun (WGS) entry which is preliminary data.</text>
</comment>
<feature type="compositionally biased region" description="Low complexity" evidence="1">
    <location>
        <begin position="420"/>
        <end position="472"/>
    </location>
</feature>
<dbReference type="AlphaFoldDB" id="A0A8H5G7I7"/>
<protein>
    <recommendedName>
        <fullName evidence="4">Myb-like domain-containing protein</fullName>
    </recommendedName>
</protein>
<feature type="compositionally biased region" description="Low complexity" evidence="1">
    <location>
        <begin position="254"/>
        <end position="264"/>
    </location>
</feature>
<feature type="compositionally biased region" description="Polar residues" evidence="1">
    <location>
        <begin position="473"/>
        <end position="485"/>
    </location>
</feature>
<feature type="region of interest" description="Disordered" evidence="1">
    <location>
        <begin position="244"/>
        <end position="264"/>
    </location>
</feature>
<feature type="compositionally biased region" description="Low complexity" evidence="1">
    <location>
        <begin position="91"/>
        <end position="104"/>
    </location>
</feature>
<keyword evidence="3" id="KW-1185">Reference proteome</keyword>
<feature type="compositionally biased region" description="Acidic residues" evidence="1">
    <location>
        <begin position="45"/>
        <end position="62"/>
    </location>
</feature>
<feature type="region of interest" description="Disordered" evidence="1">
    <location>
        <begin position="314"/>
        <end position="352"/>
    </location>
</feature>
<feature type="region of interest" description="Disordered" evidence="1">
    <location>
        <begin position="401"/>
        <end position="509"/>
    </location>
</feature>
<dbReference type="OrthoDB" id="2348945at2759"/>
<proteinExistence type="predicted"/>
<organism evidence="2 3">
    <name type="scientific">Leucocoprinus leucothites</name>
    <dbReference type="NCBI Taxonomy" id="201217"/>
    <lineage>
        <taxon>Eukaryota</taxon>
        <taxon>Fungi</taxon>
        <taxon>Dikarya</taxon>
        <taxon>Basidiomycota</taxon>
        <taxon>Agaricomycotina</taxon>
        <taxon>Agaricomycetes</taxon>
        <taxon>Agaricomycetidae</taxon>
        <taxon>Agaricales</taxon>
        <taxon>Agaricineae</taxon>
        <taxon>Agaricaceae</taxon>
        <taxon>Leucocoprinus</taxon>
    </lineage>
</organism>
<gene>
    <name evidence="2" type="ORF">D9756_003245</name>
</gene>
<accession>A0A8H5G7I7</accession>
<feature type="region of interest" description="Disordered" evidence="1">
    <location>
        <begin position="1"/>
        <end position="131"/>
    </location>
</feature>
<evidence type="ECO:0000313" key="3">
    <source>
        <dbReference type="Proteomes" id="UP000559027"/>
    </source>
</evidence>
<evidence type="ECO:0000313" key="2">
    <source>
        <dbReference type="EMBL" id="KAF5359834.1"/>
    </source>
</evidence>
<sequence length="574" mass="62208">MDNPQHYQPLSHALNPPLNPPVQPAFTTTIFQAKPLIPATVPGEREEEDEEEGEDEDDEGIVEEQLNQTEPDIQPTNSPAQNQNSTDDSRTSQQSVSQTGQGTQEPERKRRPGRPRGSKNRKPRVGSSRQEGSFYYQGQLQASTGPPHLSDINPQNQQYYEFQWRVLNLCAEFYGAAEELVKATPPMVVAQCYHMGPGVKVDPLTMLTEAKRVCDALLANPSQLVSQPPPQVFSGVPTFYPATTPVSMPPPPTTASSSAKPTSAPVITNPQSFVVPLTAQPAGYPHAQYPIYTPGQYPTTPYYHQYYTGTYYPPQPVTTTQPPQASTSAVSTSPPASSVSANAATGSVGAWSDEETERLKKLAEESKSVGTSGEIEWDWVVHQWGNTRTRHQILIKATSLGLKESSGRAPKRRRENESEPAQSPSVAATPAPSTAPNVVQSNTTTTTVPVPPTTHAASPHSQPASTPAASPALQHQQQPTTSKNLTSTTPSQVPQSTTPTSALPWPMPTVAVNTPSPVIGASTINQDHRASYYRPRPAENAQKTTPAVHHQPHPYMYQPQSNNGVARNVRENGK</sequence>